<evidence type="ECO:0000313" key="1">
    <source>
        <dbReference type="EMBL" id="QHU00950.1"/>
    </source>
</evidence>
<dbReference type="EMBL" id="MN740332">
    <property type="protein sequence ID" value="QHU00950.1"/>
    <property type="molecule type" value="Genomic_DNA"/>
</dbReference>
<proteinExistence type="predicted"/>
<accession>A0A6C0J7V2</accession>
<sequence length="78" mass="9251">MSKLYTEIHTVIEEYFKSQINMGISLRDIMNSFKQPTLPYELTENGYPTSELLRHAQLVLTRYIIKHNNDNSRKITFD</sequence>
<name>A0A6C0J7V2_9ZZZZ</name>
<reference evidence="1" key="1">
    <citation type="journal article" date="2020" name="Nature">
        <title>Giant virus diversity and host interactions through global metagenomics.</title>
        <authorList>
            <person name="Schulz F."/>
            <person name="Roux S."/>
            <person name="Paez-Espino D."/>
            <person name="Jungbluth S."/>
            <person name="Walsh D.A."/>
            <person name="Denef V.J."/>
            <person name="McMahon K.D."/>
            <person name="Konstantinidis K.T."/>
            <person name="Eloe-Fadrosh E.A."/>
            <person name="Kyrpides N.C."/>
            <person name="Woyke T."/>
        </authorList>
    </citation>
    <scope>NUCLEOTIDE SEQUENCE</scope>
    <source>
        <strain evidence="1">GVMAG-M-3300025860-20</strain>
    </source>
</reference>
<protein>
    <submittedName>
        <fullName evidence="1">Uncharacterized protein</fullName>
    </submittedName>
</protein>
<organism evidence="1">
    <name type="scientific">viral metagenome</name>
    <dbReference type="NCBI Taxonomy" id="1070528"/>
    <lineage>
        <taxon>unclassified sequences</taxon>
        <taxon>metagenomes</taxon>
        <taxon>organismal metagenomes</taxon>
    </lineage>
</organism>
<dbReference type="AlphaFoldDB" id="A0A6C0J7V2"/>